<organism evidence="9 10">
    <name type="scientific">Botryobasidium botryosum (strain FD-172 SS1)</name>
    <dbReference type="NCBI Taxonomy" id="930990"/>
    <lineage>
        <taxon>Eukaryota</taxon>
        <taxon>Fungi</taxon>
        <taxon>Dikarya</taxon>
        <taxon>Basidiomycota</taxon>
        <taxon>Agaricomycotina</taxon>
        <taxon>Agaricomycetes</taxon>
        <taxon>Cantharellales</taxon>
        <taxon>Botryobasidiaceae</taxon>
        <taxon>Botryobasidium</taxon>
    </lineage>
</organism>
<dbReference type="GO" id="GO:0006869">
    <property type="term" value="P:lipid transport"/>
    <property type="evidence" value="ECO:0007669"/>
    <property type="project" value="UniProtKB-KW"/>
</dbReference>
<feature type="region of interest" description="Disordered" evidence="4">
    <location>
        <begin position="415"/>
        <end position="465"/>
    </location>
</feature>
<dbReference type="Pfam" id="PF25037">
    <property type="entry name" value="VPS13_C"/>
    <property type="match status" value="1"/>
</dbReference>
<dbReference type="InterPro" id="IPR026847">
    <property type="entry name" value="VPS13"/>
</dbReference>
<feature type="compositionally biased region" description="Low complexity" evidence="4">
    <location>
        <begin position="439"/>
        <end position="455"/>
    </location>
</feature>
<feature type="domain" description="VPS13-like middle region" evidence="6">
    <location>
        <begin position="1132"/>
        <end position="1871"/>
    </location>
</feature>
<sequence length="3162" mass="351892">MWFTNIGRDALYAILNRFLAPYVVNLDMNQLEAGLWSGHFSVGGLRLKKGALDKFRLPIDVVDGHLGHLTLTIPWSNIMTKPAEVVIEDVFLVAIPASESKFDPEEDESRTQASKQERLKNTEVFQMRGQAELSAEEAQKNEGLVQSFVNKIVNNLQVTVKNIHIRYEDSMSVPGHPFAAGITLAGFTAVSVNDKWVPTFIQSNAGAIHKLAKLESLAVYFDTDSKSMVEASDKDTVEIFQSMISKDKQSTDHQFILKPVTGEGRITINHVLNKEVPRFNTQLFFDEIGFVLDDDQYRDAISMVDMYHFYLRHSEYRKLRPSDEELQENRRLALMRFAGRAILHEVHEKRRKWTWAYFAERRDDRKAYIDLFKRREIGAPPMTPEETEQFDDLERKLEYQDIRFYRSIARSQLKKERATRKKKEEEEKKKNPPAQGWLSWAWGASASSSTTSGSSDSQDPTQGMTDAQRKELYEAFDYDEKQAVAASFETPKDALKMRVSAKLNTGSFALRAAPHGPRPVEVISLVYSQLGAEVVQRPDSFEGVLTVGGLHVYDGTTEGSLYPQIVRVKGERWGRSQTSAAEQKGEIGAPEKSADPEKQESEEEGPESEPLLMVKYENNPLDERADNALTVKMKAMEIIYHRGYIEAIYNFLKPPESQLESVGALLNVASETLEGLRKETRAGLEYALQTHKTIDIKLDMAAPVIIIPENVRSKECLHLVLDAGHIAVESDLVPKSAIREIHAKRNRKYTDEDFAQLESLAYDKFFLKLDSAQLLIGNDLETCLSALTVEHEERELHLVERINIDFSVQNSISNVSTLPRFKVSGKLPTLKVNVSNTKYQGLMRMIDIAIPKLGDDEAAPGTGASTAASAAYAALPSALPTGFRLPSGLFAAKDEEGLILDDGQSIVTAESDHEDTTSEAGDYDTEGARLHQPFLQFSFFVDHLQASLFKSDGNGNGVERLLADLALEGFSLAYVMTKYDMRVVVNLRSITANMTGNGTDTTPLITSSGAQNRSDDSPSQDLVRLEYFRIQRNSPEYMTVHKGIDQSVEAEFSTFIFHAAPTPVLTLYDFIMTTFVPQQSPSATPPSEPASDSSGSPALSPGEPVNHQSQTSKIRVQVKLTSVQLLLIDGPAQIATLALSAANMDLMLSGNALKIIVQLGNLSLTDDSDVDIRNSDFKQILSIEGDNLADLTYETFDPNDKQNFPGYNSSVDLRSGSLRLNFLEHPLHEIYRFAIKFARMKGLYDAATQAAVQRASEIQRMKVNLLVRSPIVVFPLSPLDSHDVLTMKLGEISMENSFEGSVDRIKASLSGIRLTSTMHYGEETCKLKIIDDINIGAEVAQRSADEQVPSEEADTDVKVSMSDVKMSLTERQYCALLALLQSIPRVLANAPDAEQEAEESMPVASPGDPKALPDPVSKGIVDLRPELGAIAHTPSNRDLAVRTSMKLALSIAAIKLTLYDSTATSEENLKQSGIARLALNDTSLHFKTLSDGSMEASVVLKSFTVVNTRTGDTKFRDIIPAQHNRNQQVLILYTSSGGSGLAVVTIDSPTMIFSAEPVFALLRFFSSAFTNDTPPQTEETQDAPPVQSSPSEAQLGFRVDLHNVSISVLENDCESDTQAIHMKIKKIQMSQQGIVALTIQQIGMSLGRMGAASDEARFLDNLDLTLSLDSRQSNAHQVQSIELEVQPIVFRASYRDIMLITAIFDRAYELYSMHNSQPAPSPESKSRASSLRRPPTDKIDITNFAESSRPSVASGSKRRRPENTNVILSKEHLKARFEGFRLVLIGDTHEIPLLHLKTQPFTIAAKDWSGELEASAALGLAVNYWNLTNSHWEPLLEPWTFTLRVLKGDHSGGLTTTVESQERLDLNITATSIELGLATLKLWNKESARVLKKGRGGDAPYRIHNLTGGSIYVWSHQQGNDAGEPQSVELTNEQDTEWRIDNWRAAREHVGAAQNNTISVGFQGKRWEPLRNIPVDREGELVYTLQPRTEKVSDRLLCEVKVKDNVKVITLRSTYKVENHTLYPLEVMLVDDNNRPFGSLQKLAPGQSFSLPIEAVLKNRFKIRPDAGFGYQWSSESVSWQNLVKTPAQVISCRHLQSPTEAPFRFQTWASFDINDEVMRKYPKITLSLRAPIELENLLPHNLNYRIFDQNTSQNWRSYLRQGGIMPVHSVQLDHMVLLNIDMQESGFKPSEFAIINTDNPADFSIENQLGLTALDGRKTHARLNYFHYPNSGGAIKVQIYSPYVLINKTNLPFAIRASRSKTIVGQSNQASQTAPYMFSHTSPKGSEFSITVGESTWSKALDFEAPAAETELVLNSTTRNEEIHVGLSWTPGLGKYKLSKVVTLAPRFIIKNNLLEALYFRQHGVPPTNRSSVDPGGKVPIHTLRPAPEKLLTVAYMGLNAKWSPPINVREIGSSYFRMYQPGEQQGDAHLLRADVAMEGATIFVILSREEGSWPFKIDNRSSYKVAFSQSDETHSEGPGREVPLYELNPNSSVDYAWDYPAARERKIKLVIGDSVRYIDILEIGNLPPFRFRSSSGVRIVSLDVGAQGSSQTLTISHYREERSMYKLKRRNTGSLSRQDSTISSSDAFEAVTDEAIVTMSINLDLRGIGVSILNKRMSEVVYLSCTGLQLYYTDSSAANSITLTCESIQIDNQLNDAQFPIILQPTPIPKQSNGVESPPAIQASTIILKDKTHGVLFVKYASILMQAMTIQLDEDFLFAMLDMSKLNGVSWEGDSSDMLTEHPNDIPEPSGNQGGQDLYFEVLELQPIRLLLSFMRTDRVNTEEKLSVRNPLAVVLNALTVTLGNVNNAPLQFNSLAIKDARTTAPDLQNRIMYHYKQEVLRQLYRVLGSVDFIGNPVGLFTNVSSGVADIFYEPYKGVVMHGNRELGIGIAKGAASFVKKTVFGVTDSMTKFTGSIGKGLSAATFDSEYQRQRRLAQKQNKPRHALYGVTAGAEAFATSVTSGLEGVVMKPIEGAETEGAFGFFKGVGKGLVGAVTKPVVGIFDLASNVTEGIRNTTTVFDGPQRDRVRLPRHVGSEGILTAYSPREARGQSWVRELEQGRYRHEYYVAHLDLKGSDYILLLTNAHVLTFWSSKLRLDWEIPLTRLKGASVEDNGILFLDKAGRESDQFVQIPQRDSKMWFFKEIEQVVNAHNARRRIG</sequence>
<dbReference type="HOGENOM" id="CLU_000135_0_0_1"/>
<evidence type="ECO:0000313" key="10">
    <source>
        <dbReference type="Proteomes" id="UP000027195"/>
    </source>
</evidence>
<dbReference type="InterPro" id="IPR056747">
    <property type="entry name" value="VPS13-like_M"/>
</dbReference>
<dbReference type="PANTHER" id="PTHR16166">
    <property type="entry name" value="VACUOLAR PROTEIN SORTING-ASSOCIATED PROTEIN VPS13"/>
    <property type="match status" value="1"/>
</dbReference>
<evidence type="ECO:0000256" key="1">
    <source>
        <dbReference type="ARBA" id="ARBA00006545"/>
    </source>
</evidence>
<feature type="region of interest" description="Disordered" evidence="4">
    <location>
        <begin position="1391"/>
        <end position="1411"/>
    </location>
</feature>
<feature type="region of interest" description="Disordered" evidence="4">
    <location>
        <begin position="1572"/>
        <end position="1591"/>
    </location>
</feature>
<dbReference type="InterPro" id="IPR026854">
    <property type="entry name" value="VPS13_N"/>
</dbReference>
<dbReference type="GO" id="GO:0007005">
    <property type="term" value="P:mitochondrion organization"/>
    <property type="evidence" value="ECO:0007669"/>
    <property type="project" value="TreeGrafter"/>
</dbReference>
<feature type="region of interest" description="Disordered" evidence="4">
    <location>
        <begin position="1078"/>
        <end position="1111"/>
    </location>
</feature>
<dbReference type="OrthoDB" id="428159at2759"/>
<dbReference type="Pfam" id="PF25036">
    <property type="entry name" value="VPS13_VAB"/>
    <property type="match status" value="1"/>
</dbReference>
<evidence type="ECO:0000313" key="9">
    <source>
        <dbReference type="EMBL" id="KDQ07705.1"/>
    </source>
</evidence>
<evidence type="ECO:0000259" key="6">
    <source>
        <dbReference type="Pfam" id="PF25033"/>
    </source>
</evidence>
<feature type="region of interest" description="Disordered" evidence="4">
    <location>
        <begin position="573"/>
        <end position="612"/>
    </location>
</feature>
<feature type="domain" description="Chorein N-terminal" evidence="5">
    <location>
        <begin position="14"/>
        <end position="847"/>
    </location>
</feature>
<evidence type="ECO:0000256" key="3">
    <source>
        <dbReference type="ARBA" id="ARBA00023055"/>
    </source>
</evidence>
<feature type="compositionally biased region" description="Polar residues" evidence="4">
    <location>
        <begin position="1744"/>
        <end position="1754"/>
    </location>
</feature>
<evidence type="ECO:0000259" key="7">
    <source>
        <dbReference type="Pfam" id="PF25036"/>
    </source>
</evidence>
<keyword evidence="3" id="KW-0445">Lipid transport</keyword>
<feature type="region of interest" description="Disordered" evidence="4">
    <location>
        <begin position="2736"/>
        <end position="2755"/>
    </location>
</feature>
<dbReference type="InterPro" id="IPR056748">
    <property type="entry name" value="VPS13-like_C"/>
</dbReference>
<feature type="domain" description="Vacuolar protein sorting-associated protein 13 VPS13 adaptor binding" evidence="7">
    <location>
        <begin position="1943"/>
        <end position="2505"/>
    </location>
</feature>
<feature type="compositionally biased region" description="Polar residues" evidence="4">
    <location>
        <begin position="456"/>
        <end position="465"/>
    </location>
</feature>
<dbReference type="InterPro" id="IPR009543">
    <property type="entry name" value="VPS13_VAB"/>
</dbReference>
<accession>A0A067LZ97</accession>
<dbReference type="EMBL" id="KL198102">
    <property type="protein sequence ID" value="KDQ07705.1"/>
    <property type="molecule type" value="Genomic_DNA"/>
</dbReference>
<evidence type="ECO:0000259" key="8">
    <source>
        <dbReference type="Pfam" id="PF25037"/>
    </source>
</evidence>
<evidence type="ECO:0000256" key="4">
    <source>
        <dbReference type="SAM" id="MobiDB-lite"/>
    </source>
</evidence>
<dbReference type="STRING" id="930990.A0A067LZ97"/>
<reference evidence="10" key="1">
    <citation type="journal article" date="2014" name="Proc. Natl. Acad. Sci. U.S.A.">
        <title>Extensive sampling of basidiomycete genomes demonstrates inadequacy of the white-rot/brown-rot paradigm for wood decay fungi.</title>
        <authorList>
            <person name="Riley R."/>
            <person name="Salamov A.A."/>
            <person name="Brown D.W."/>
            <person name="Nagy L.G."/>
            <person name="Floudas D."/>
            <person name="Held B.W."/>
            <person name="Levasseur A."/>
            <person name="Lombard V."/>
            <person name="Morin E."/>
            <person name="Otillar R."/>
            <person name="Lindquist E.A."/>
            <person name="Sun H."/>
            <person name="LaButti K.M."/>
            <person name="Schmutz J."/>
            <person name="Jabbour D."/>
            <person name="Luo H."/>
            <person name="Baker S.E."/>
            <person name="Pisabarro A.G."/>
            <person name="Walton J.D."/>
            <person name="Blanchette R.A."/>
            <person name="Henrissat B."/>
            <person name="Martin F."/>
            <person name="Cullen D."/>
            <person name="Hibbett D.S."/>
            <person name="Grigoriev I.V."/>
        </authorList>
    </citation>
    <scope>NUCLEOTIDE SEQUENCE [LARGE SCALE GENOMIC DNA]</scope>
    <source>
        <strain evidence="10">FD-172 SS1</strain>
    </source>
</reference>
<gene>
    <name evidence="9" type="ORF">BOTBODRAFT_38604</name>
</gene>
<dbReference type="FunCoup" id="A0A067LZ97">
    <property type="interactions" value="251"/>
</dbReference>
<protein>
    <recommendedName>
        <fullName evidence="11">Vacuolar protein sorting-associated protein</fullName>
    </recommendedName>
</protein>
<name>A0A067LZ97_BOTB1</name>
<feature type="region of interest" description="Disordered" evidence="4">
    <location>
        <begin position="1714"/>
        <end position="1765"/>
    </location>
</feature>
<proteinExistence type="inferred from homology"/>
<dbReference type="GO" id="GO:0006623">
    <property type="term" value="P:protein targeting to vacuole"/>
    <property type="evidence" value="ECO:0007669"/>
    <property type="project" value="TreeGrafter"/>
</dbReference>
<evidence type="ECO:0008006" key="11">
    <source>
        <dbReference type="Google" id="ProtNLM"/>
    </source>
</evidence>
<dbReference type="GO" id="GO:0045324">
    <property type="term" value="P:late endosome to vacuole transport"/>
    <property type="evidence" value="ECO:0007669"/>
    <property type="project" value="TreeGrafter"/>
</dbReference>
<evidence type="ECO:0000256" key="2">
    <source>
        <dbReference type="ARBA" id="ARBA00022448"/>
    </source>
</evidence>
<dbReference type="Proteomes" id="UP000027195">
    <property type="component" value="Unassembled WGS sequence"/>
</dbReference>
<dbReference type="PANTHER" id="PTHR16166:SF93">
    <property type="entry name" value="INTERMEMBRANE LIPID TRANSFER PROTEIN VPS13"/>
    <property type="match status" value="1"/>
</dbReference>
<keyword evidence="2" id="KW-0813">Transport</keyword>
<evidence type="ECO:0000259" key="5">
    <source>
        <dbReference type="Pfam" id="PF12624"/>
    </source>
</evidence>
<dbReference type="GO" id="GO:0045053">
    <property type="term" value="P:protein retention in Golgi apparatus"/>
    <property type="evidence" value="ECO:0007669"/>
    <property type="project" value="TreeGrafter"/>
</dbReference>
<dbReference type="InParanoid" id="A0A067LZ97"/>
<dbReference type="Pfam" id="PF25033">
    <property type="entry name" value="VPS13_M"/>
    <property type="match status" value="1"/>
</dbReference>
<keyword evidence="10" id="KW-1185">Reference proteome</keyword>
<comment type="similarity">
    <text evidence="1">Belongs to the VPS13 family.</text>
</comment>
<dbReference type="Pfam" id="PF12624">
    <property type="entry name" value="VPS13_N"/>
    <property type="match status" value="1"/>
</dbReference>
<feature type="domain" description="Intermembrane lipid transfer protein VPS13-like C-terminal" evidence="8">
    <location>
        <begin position="3031"/>
        <end position="3137"/>
    </location>
</feature>